<evidence type="ECO:0000259" key="4">
    <source>
        <dbReference type="Pfam" id="PF00881"/>
    </source>
</evidence>
<proteinExistence type="predicted"/>
<evidence type="ECO:0000313" key="5">
    <source>
        <dbReference type="EMBL" id="MBC8362362.1"/>
    </source>
</evidence>
<organism evidence="5 6">
    <name type="scientific">Candidatus Desulfatibia profunda</name>
    <dbReference type="NCBI Taxonomy" id="2841695"/>
    <lineage>
        <taxon>Bacteria</taxon>
        <taxon>Pseudomonadati</taxon>
        <taxon>Thermodesulfobacteriota</taxon>
        <taxon>Desulfobacteria</taxon>
        <taxon>Desulfobacterales</taxon>
        <taxon>Desulfobacterales incertae sedis</taxon>
        <taxon>Candidatus Desulfatibia</taxon>
    </lineage>
</organism>
<protein>
    <submittedName>
        <fullName evidence="5">Nitroreductase family protein</fullName>
    </submittedName>
</protein>
<dbReference type="InterPro" id="IPR050627">
    <property type="entry name" value="Nitroreductase/BluB"/>
</dbReference>
<evidence type="ECO:0000256" key="2">
    <source>
        <dbReference type="ARBA" id="ARBA00022643"/>
    </source>
</evidence>
<dbReference type="InterPro" id="IPR023312">
    <property type="entry name" value="Put_nitroreductase_C_bac"/>
</dbReference>
<dbReference type="EMBL" id="JACNJH010000184">
    <property type="protein sequence ID" value="MBC8362362.1"/>
    <property type="molecule type" value="Genomic_DNA"/>
</dbReference>
<dbReference type="GO" id="GO:0016491">
    <property type="term" value="F:oxidoreductase activity"/>
    <property type="evidence" value="ECO:0007669"/>
    <property type="project" value="UniProtKB-KW"/>
</dbReference>
<dbReference type="Gene3D" id="2.20.180.10">
    <property type="entry name" value="putative fmn-dependent nitroreductase like domains"/>
    <property type="match status" value="1"/>
</dbReference>
<accession>A0A8J6TJH8</accession>
<dbReference type="Gene3D" id="3.40.109.10">
    <property type="entry name" value="NADH Oxidase"/>
    <property type="match status" value="1"/>
</dbReference>
<dbReference type="Pfam" id="PF00881">
    <property type="entry name" value="Nitroreductase"/>
    <property type="match status" value="1"/>
</dbReference>
<keyword evidence="1" id="KW-0285">Flavoprotein</keyword>
<feature type="domain" description="Nitroreductase" evidence="4">
    <location>
        <begin position="6"/>
        <end position="149"/>
    </location>
</feature>
<evidence type="ECO:0000256" key="3">
    <source>
        <dbReference type="ARBA" id="ARBA00023002"/>
    </source>
</evidence>
<dbReference type="AlphaFoldDB" id="A0A8J6TJH8"/>
<keyword evidence="3" id="KW-0560">Oxidoreductase</keyword>
<reference evidence="5 6" key="1">
    <citation type="submission" date="2020-08" db="EMBL/GenBank/DDBJ databases">
        <title>Bridging the membrane lipid divide: bacteria of the FCB group superphylum have the potential to synthesize archaeal ether lipids.</title>
        <authorList>
            <person name="Villanueva L."/>
            <person name="Von Meijenfeldt F.A.B."/>
            <person name="Westbye A.B."/>
            <person name="Yadav S."/>
            <person name="Hopmans E.C."/>
            <person name="Dutilh B.E."/>
            <person name="Sinninghe Damste J.S."/>
        </authorList>
    </citation>
    <scope>NUCLEOTIDE SEQUENCE [LARGE SCALE GENOMIC DNA]</scope>
    <source>
        <strain evidence="5">NIOZ-UU30</strain>
    </source>
</reference>
<dbReference type="PANTHER" id="PTHR23026">
    <property type="entry name" value="NADPH NITROREDUCTASE"/>
    <property type="match status" value="1"/>
</dbReference>
<evidence type="ECO:0000256" key="1">
    <source>
        <dbReference type="ARBA" id="ARBA00022630"/>
    </source>
</evidence>
<comment type="caution">
    <text evidence="5">The sequence shown here is derived from an EMBL/GenBank/DDBJ whole genome shotgun (WGS) entry which is preliminary data.</text>
</comment>
<sequence length="200" mass="22052">MIEDLIRKNRSCRRYHQDRGVTLETLQELVDLARLSASAANLQPLRYVLVCDPRINEQIFACLGWAGYLQDWPGPEEGERPPAYIVILGDTAVAKDFGCDHGIAGQSILLGATEKGLAGCMIASINRSKLKSILNTPPQYEILLVLAIGAPKESIVLENVGIDGSIRYWRDAKGVHHVPKRSLKDVIVGCFEPVKPQHSL</sequence>
<dbReference type="SUPFAM" id="SSF55469">
    <property type="entry name" value="FMN-dependent nitroreductase-like"/>
    <property type="match status" value="1"/>
</dbReference>
<evidence type="ECO:0000313" key="6">
    <source>
        <dbReference type="Proteomes" id="UP000603434"/>
    </source>
</evidence>
<dbReference type="PANTHER" id="PTHR23026:SF90">
    <property type="entry name" value="IODOTYROSINE DEIODINASE 1"/>
    <property type="match status" value="1"/>
</dbReference>
<name>A0A8J6TJH8_9BACT</name>
<dbReference type="InterPro" id="IPR000415">
    <property type="entry name" value="Nitroreductase-like"/>
</dbReference>
<dbReference type="CDD" id="cd02062">
    <property type="entry name" value="Nitro_FMN_reductase"/>
    <property type="match status" value="1"/>
</dbReference>
<dbReference type="InterPro" id="IPR029479">
    <property type="entry name" value="Nitroreductase"/>
</dbReference>
<dbReference type="Proteomes" id="UP000603434">
    <property type="component" value="Unassembled WGS sequence"/>
</dbReference>
<keyword evidence="2" id="KW-0288">FMN</keyword>
<gene>
    <name evidence="5" type="ORF">H8E23_13300</name>
</gene>